<dbReference type="GO" id="GO:0005730">
    <property type="term" value="C:nucleolus"/>
    <property type="evidence" value="ECO:0007669"/>
    <property type="project" value="TreeGrafter"/>
</dbReference>
<dbReference type="InterPro" id="IPR035979">
    <property type="entry name" value="RBD_domain_sf"/>
</dbReference>
<keyword evidence="4" id="KW-0539">Nucleus</keyword>
<feature type="region of interest" description="Disordered" evidence="6">
    <location>
        <begin position="519"/>
        <end position="544"/>
    </location>
</feature>
<feature type="domain" description="RRM" evidence="7">
    <location>
        <begin position="392"/>
        <end position="483"/>
    </location>
</feature>
<feature type="region of interest" description="Disordered" evidence="6">
    <location>
        <begin position="184"/>
        <end position="228"/>
    </location>
</feature>
<feature type="compositionally biased region" description="Acidic residues" evidence="6">
    <location>
        <begin position="188"/>
        <end position="197"/>
    </location>
</feature>
<dbReference type="CDD" id="cd12416">
    <property type="entry name" value="RRM4_RBM28_like"/>
    <property type="match status" value="1"/>
</dbReference>
<dbReference type="EMBL" id="BLKM01010755">
    <property type="protein sequence ID" value="GFG31151.1"/>
    <property type="molecule type" value="Genomic_DNA"/>
</dbReference>
<comment type="caution">
    <text evidence="8">The sequence shown here is derived from an EMBL/GenBank/DDBJ whole genome shotgun (WGS) entry which is preliminary data.</text>
</comment>
<feature type="compositionally biased region" description="Basic and acidic residues" evidence="6">
    <location>
        <begin position="594"/>
        <end position="603"/>
    </location>
</feature>
<evidence type="ECO:0000256" key="4">
    <source>
        <dbReference type="ARBA" id="ARBA00023242"/>
    </source>
</evidence>
<feature type="compositionally biased region" description="Basic and acidic residues" evidence="6">
    <location>
        <begin position="213"/>
        <end position="228"/>
    </location>
</feature>
<gene>
    <name evidence="8" type="ORF">Cfor_10732</name>
</gene>
<keyword evidence="3 5" id="KW-0694">RNA-binding</keyword>
<dbReference type="InterPro" id="IPR012677">
    <property type="entry name" value="Nucleotide-bd_a/b_plait_sf"/>
</dbReference>
<dbReference type="GO" id="GO:0003729">
    <property type="term" value="F:mRNA binding"/>
    <property type="evidence" value="ECO:0007669"/>
    <property type="project" value="TreeGrafter"/>
</dbReference>
<dbReference type="InterPro" id="IPR000504">
    <property type="entry name" value="RRM_dom"/>
</dbReference>
<evidence type="ECO:0000256" key="1">
    <source>
        <dbReference type="ARBA" id="ARBA00004123"/>
    </source>
</evidence>
<dbReference type="Proteomes" id="UP000502823">
    <property type="component" value="Unassembled WGS sequence"/>
</dbReference>
<evidence type="ECO:0000313" key="8">
    <source>
        <dbReference type="EMBL" id="GFG31151.1"/>
    </source>
</evidence>
<reference evidence="9" key="1">
    <citation type="submission" date="2020-01" db="EMBL/GenBank/DDBJ databases">
        <title>Draft genome sequence of the Termite Coptotermes fromosanus.</title>
        <authorList>
            <person name="Itakura S."/>
            <person name="Yosikawa Y."/>
            <person name="Umezawa K."/>
        </authorList>
    </citation>
    <scope>NUCLEOTIDE SEQUENCE [LARGE SCALE GENOMIC DNA]</scope>
</reference>
<feature type="compositionally biased region" description="Basic residues" evidence="6">
    <location>
        <begin position="572"/>
        <end position="593"/>
    </location>
</feature>
<feature type="domain" description="RRM" evidence="7">
    <location>
        <begin position="61"/>
        <end position="138"/>
    </location>
</feature>
<keyword evidence="9" id="KW-1185">Reference proteome</keyword>
<dbReference type="SUPFAM" id="SSF54928">
    <property type="entry name" value="RNA-binding domain, RBD"/>
    <property type="match status" value="2"/>
</dbReference>
<dbReference type="FunCoup" id="A0A6L2PF48">
    <property type="interactions" value="1616"/>
</dbReference>
<protein>
    <recommendedName>
        <fullName evidence="7">RRM domain-containing protein</fullName>
    </recommendedName>
</protein>
<evidence type="ECO:0000256" key="5">
    <source>
        <dbReference type="PROSITE-ProRule" id="PRU00176"/>
    </source>
</evidence>
<feature type="compositionally biased region" description="Basic and acidic residues" evidence="6">
    <location>
        <begin position="17"/>
        <end position="29"/>
    </location>
</feature>
<evidence type="ECO:0000313" key="9">
    <source>
        <dbReference type="Proteomes" id="UP000502823"/>
    </source>
</evidence>
<evidence type="ECO:0000256" key="2">
    <source>
        <dbReference type="ARBA" id="ARBA00022737"/>
    </source>
</evidence>
<feature type="region of interest" description="Disordered" evidence="6">
    <location>
        <begin position="1"/>
        <end position="29"/>
    </location>
</feature>
<sequence length="640" mass="72516">MVLKVKEEPEEDSASVKTEKSDPVEESRHIKTEGQCKILGAEVVQNRETKECKKIKNSKKGRLIVRNLPFKVTEAILHKHFEKYGEITEIKLLRKADGKLVGCGFIQFVKKNSAAKAILSCSGKPLLGRTIIVDWAVPKSVYSVSEPGAKEEAEIKKEDLDDDEVLGMSASGVDGWDVQTTAIKNEPLCDESEEGDETYSKSDMNESSYSEEEAGHRDEEDAELKNKTDVRRPRVISNDISEGRTVFVKNVPFSANNDDLRNCMEQFGQVIYALVCTDPVTEHSKGTAFVKFQTQESARQCAAAGTELTLFGQTLDVHEALSKDQLQEKAAFKHAAHKSKDRRNLYLVKEGVVMAGSRAAAGVSMADMEKRLQLEQWKSQMLRNLNMFVSQFRLVVHNLPPSWTDSKLYHLFLQHAGPKAVIKEARVMRDMRNVDAQGIGRSKEFGFVSFTTHEHALQALRNINNNPNIFTSARRPIVAFSIENKAVMNIKQKRLEKSQAKNPLFTDQHIAKCDNKKSELQQNDDDLDQQTTQNSNVGQEETEEFVGVTAKPGNTKLRTRFGLQTEAKIHKQAVHKTKHRQKLKSRFVQHKHSTREQKEDPQPKKGVKRKHDEDDTVFNKLVNQYKKKLMAAPVKKWYDE</sequence>
<dbReference type="Pfam" id="PF00076">
    <property type="entry name" value="RRM_1"/>
    <property type="match status" value="3"/>
</dbReference>
<dbReference type="InParanoid" id="A0A6L2PF48"/>
<dbReference type="PANTHER" id="PTHR48039:SF5">
    <property type="entry name" value="RNA-BINDING PROTEIN 28"/>
    <property type="match status" value="1"/>
</dbReference>
<dbReference type="FunFam" id="3.30.70.330:FF:000182">
    <property type="entry name" value="RNA-binding motif protein 28"/>
    <property type="match status" value="1"/>
</dbReference>
<keyword evidence="2" id="KW-0677">Repeat</keyword>
<dbReference type="PROSITE" id="PS50102">
    <property type="entry name" value="RRM"/>
    <property type="match status" value="3"/>
</dbReference>
<dbReference type="InterPro" id="IPR051945">
    <property type="entry name" value="RRM_MRD1_RNA_proc_ribogen"/>
</dbReference>
<dbReference type="PANTHER" id="PTHR48039">
    <property type="entry name" value="RNA-BINDING MOTIF PROTEIN 14B"/>
    <property type="match status" value="1"/>
</dbReference>
<feature type="region of interest" description="Disordered" evidence="6">
    <location>
        <begin position="572"/>
        <end position="618"/>
    </location>
</feature>
<dbReference type="Gene3D" id="3.30.70.330">
    <property type="match status" value="3"/>
</dbReference>
<accession>A0A6L2PF48</accession>
<dbReference type="SMART" id="SM00360">
    <property type="entry name" value="RRM"/>
    <property type="match status" value="3"/>
</dbReference>
<dbReference type="CDD" id="cd12414">
    <property type="entry name" value="RRM2_RBM28_like"/>
    <property type="match status" value="1"/>
</dbReference>
<organism evidence="8 9">
    <name type="scientific">Coptotermes formosanus</name>
    <name type="common">Formosan subterranean termite</name>
    <dbReference type="NCBI Taxonomy" id="36987"/>
    <lineage>
        <taxon>Eukaryota</taxon>
        <taxon>Metazoa</taxon>
        <taxon>Ecdysozoa</taxon>
        <taxon>Arthropoda</taxon>
        <taxon>Hexapoda</taxon>
        <taxon>Insecta</taxon>
        <taxon>Pterygota</taxon>
        <taxon>Neoptera</taxon>
        <taxon>Polyneoptera</taxon>
        <taxon>Dictyoptera</taxon>
        <taxon>Blattodea</taxon>
        <taxon>Blattoidea</taxon>
        <taxon>Termitoidae</taxon>
        <taxon>Rhinotermitidae</taxon>
        <taxon>Coptotermes</taxon>
    </lineage>
</organism>
<proteinExistence type="predicted"/>
<name>A0A6L2PF48_COPFO</name>
<evidence type="ECO:0000256" key="3">
    <source>
        <dbReference type="ARBA" id="ARBA00022884"/>
    </source>
</evidence>
<evidence type="ECO:0000256" key="6">
    <source>
        <dbReference type="SAM" id="MobiDB-lite"/>
    </source>
</evidence>
<dbReference type="OrthoDB" id="3945418at2759"/>
<comment type="subcellular location">
    <subcellularLocation>
        <location evidence="1">Nucleus</location>
    </subcellularLocation>
</comment>
<dbReference type="AlphaFoldDB" id="A0A6L2PF48"/>
<evidence type="ECO:0000259" key="7">
    <source>
        <dbReference type="PROSITE" id="PS50102"/>
    </source>
</evidence>
<feature type="domain" description="RRM" evidence="7">
    <location>
        <begin position="244"/>
        <end position="322"/>
    </location>
</feature>